<protein>
    <submittedName>
        <fullName evidence="1">Uncharacterized protein</fullName>
    </submittedName>
</protein>
<dbReference type="Proteomes" id="UP000072421">
    <property type="component" value="Chromosome"/>
</dbReference>
<evidence type="ECO:0000313" key="1">
    <source>
        <dbReference type="EMBL" id="AMO97350.1"/>
    </source>
</evidence>
<sequence length="45" mass="4888">MNDGIHIFIYRASATGEGGGKKIDRWRETDFSAAIGAGYLLSRVS</sequence>
<name>A0A127PHS0_9BURK</name>
<dbReference type="AlphaFoldDB" id="A0A127PHS0"/>
<proteinExistence type="predicted"/>
<dbReference type="EMBL" id="CP013232">
    <property type="protein sequence ID" value="AMO97350.1"/>
    <property type="molecule type" value="Genomic_DNA"/>
</dbReference>
<organism evidence="1">
    <name type="scientific">Collimonas fungivorans</name>
    <dbReference type="NCBI Taxonomy" id="158899"/>
    <lineage>
        <taxon>Bacteria</taxon>
        <taxon>Pseudomonadati</taxon>
        <taxon>Pseudomonadota</taxon>
        <taxon>Betaproteobacteria</taxon>
        <taxon>Burkholderiales</taxon>
        <taxon>Oxalobacteraceae</taxon>
        <taxon>Collimonas</taxon>
    </lineage>
</organism>
<gene>
    <name evidence="1" type="ORF">CFter6_4770</name>
</gene>
<accession>A0A127PHS0</accession>
<reference evidence="1 2" key="1">
    <citation type="submission" date="2015-11" db="EMBL/GenBank/DDBJ databases">
        <title>Exploring the genomic traits of fungus-feeding bacterial genus Collimonas.</title>
        <authorList>
            <person name="Song C."/>
            <person name="Schmidt R."/>
            <person name="de Jager V."/>
            <person name="Krzyzanowska D."/>
            <person name="Jongedijk E."/>
            <person name="Cankar K."/>
            <person name="Beekwilder J."/>
            <person name="van Veen A."/>
            <person name="de Boer W."/>
            <person name="van Veen J.A."/>
            <person name="Garbeva P."/>
        </authorList>
    </citation>
    <scope>NUCLEOTIDE SEQUENCE [LARGE SCALE GENOMIC DNA]</scope>
    <source>
        <strain evidence="1 2">Ter6</strain>
    </source>
</reference>
<evidence type="ECO:0000313" key="2">
    <source>
        <dbReference type="Proteomes" id="UP000072421"/>
    </source>
</evidence>